<keyword evidence="5 8" id="KW-1133">Transmembrane helix</keyword>
<dbReference type="SUPFAM" id="SSF82861">
    <property type="entry name" value="Mechanosensitive channel protein MscS (YggB), transmembrane region"/>
    <property type="match status" value="1"/>
</dbReference>
<comment type="caution">
    <text evidence="12">The sequence shown here is derived from an EMBL/GenBank/DDBJ whole genome shotgun (WGS) entry which is preliminary data.</text>
</comment>
<dbReference type="InterPro" id="IPR011066">
    <property type="entry name" value="MscS_channel_C_sf"/>
</dbReference>
<dbReference type="InterPro" id="IPR045276">
    <property type="entry name" value="YbiO_bact"/>
</dbReference>
<dbReference type="SUPFAM" id="SSF82689">
    <property type="entry name" value="Mechanosensitive channel protein MscS (YggB), C-terminal domain"/>
    <property type="match status" value="1"/>
</dbReference>
<dbReference type="PANTHER" id="PTHR30460:SF0">
    <property type="entry name" value="MODERATE CONDUCTANCE MECHANOSENSITIVE CHANNEL YBIO"/>
    <property type="match status" value="1"/>
</dbReference>
<dbReference type="SUPFAM" id="SSF50182">
    <property type="entry name" value="Sm-like ribonucleoproteins"/>
    <property type="match status" value="1"/>
</dbReference>
<keyword evidence="4 8" id="KW-0812">Transmembrane</keyword>
<reference evidence="12 13" key="1">
    <citation type="submission" date="2013-08" db="EMBL/GenBank/DDBJ databases">
        <authorList>
            <person name="Huang J."/>
            <person name="Wang G."/>
        </authorList>
    </citation>
    <scope>NUCLEOTIDE SEQUENCE [LARGE SCALE GENOMIC DNA]</scope>
    <source>
        <strain evidence="12 13">JSM 076056</strain>
    </source>
</reference>
<evidence type="ECO:0000256" key="2">
    <source>
        <dbReference type="ARBA" id="ARBA00008017"/>
    </source>
</evidence>
<dbReference type="InterPro" id="IPR010920">
    <property type="entry name" value="LSM_dom_sf"/>
</dbReference>
<evidence type="ECO:0000256" key="6">
    <source>
        <dbReference type="ARBA" id="ARBA00023136"/>
    </source>
</evidence>
<sequence length="277" mass="30203">MNLFTDDSFNFGNLLDAIIPVALQIGLLIIAFLIVSPLGKRIIRGSVQRTSKTQKVSEARVRTLETLALSVFSYVLMFFFVVMLFGVFDIDIAPLIAGAGVVGLAIGFGAQGLVSDIVTGFAILIERQVDVDEYVTAGGYNGIVEEVGLRTTKIRSFDGTLNFVPNRNMVGISNHSRGNMRALVDIGISYDDNIDQAVQVLQAVCDRFAQNDERITDGPNVLGVQGLGSSDVVLRVLGHTENMQQWAVERDLRKAMKEALDEAGIEIPYPHQVNVSK</sequence>
<comment type="subcellular location">
    <subcellularLocation>
        <location evidence="1">Cell membrane</location>
        <topology evidence="1">Multi-pass membrane protein</topology>
    </subcellularLocation>
</comment>
<keyword evidence="13" id="KW-1185">Reference proteome</keyword>
<dbReference type="PANTHER" id="PTHR30460">
    <property type="entry name" value="MODERATE CONDUCTANCE MECHANOSENSITIVE CHANNEL YBIO"/>
    <property type="match status" value="1"/>
</dbReference>
<dbReference type="InterPro" id="IPR011014">
    <property type="entry name" value="MscS_channel_TM-2"/>
</dbReference>
<dbReference type="GO" id="GO:0005886">
    <property type="term" value="C:plasma membrane"/>
    <property type="evidence" value="ECO:0007669"/>
    <property type="project" value="UniProtKB-SubCell"/>
</dbReference>
<accession>A0A0A5I6W4</accession>
<feature type="transmembrane region" description="Helical" evidence="8">
    <location>
        <begin position="64"/>
        <end position="86"/>
    </location>
</feature>
<dbReference type="OrthoDB" id="9809206at2"/>
<feature type="transmembrane region" description="Helical" evidence="8">
    <location>
        <begin position="92"/>
        <end position="114"/>
    </location>
</feature>
<keyword evidence="3" id="KW-1003">Cell membrane</keyword>
<dbReference type="Proteomes" id="UP000030528">
    <property type="component" value="Unassembled WGS sequence"/>
</dbReference>
<proteinExistence type="inferred from homology"/>
<evidence type="ECO:0000313" key="12">
    <source>
        <dbReference type="EMBL" id="KGX91567.1"/>
    </source>
</evidence>
<feature type="domain" description="Mechanosensitive ion channel MscS C-terminal" evidence="10">
    <location>
        <begin position="184"/>
        <end position="267"/>
    </location>
</feature>
<feature type="transmembrane region" description="Helical" evidence="8">
    <location>
        <begin position="17"/>
        <end position="43"/>
    </location>
</feature>
<dbReference type="InterPro" id="IPR049278">
    <property type="entry name" value="MS_channel_C"/>
</dbReference>
<dbReference type="FunFam" id="2.30.30.60:FF:000001">
    <property type="entry name" value="MscS Mechanosensitive ion channel"/>
    <property type="match status" value="1"/>
</dbReference>
<dbReference type="RefSeq" id="WP_026800715.1">
    <property type="nucleotide sequence ID" value="NZ_AULI01000009.1"/>
</dbReference>
<dbReference type="eggNOG" id="COG0668">
    <property type="taxonomic scope" value="Bacteria"/>
</dbReference>
<gene>
    <name evidence="12" type="ORF">N781_03480</name>
</gene>
<dbReference type="Pfam" id="PF00924">
    <property type="entry name" value="MS_channel_2nd"/>
    <property type="match status" value="1"/>
</dbReference>
<dbReference type="Gene3D" id="3.30.70.100">
    <property type="match status" value="1"/>
</dbReference>
<comment type="similarity">
    <text evidence="2">Belongs to the MscS (TC 1.A.23) family.</text>
</comment>
<evidence type="ECO:0000313" key="13">
    <source>
        <dbReference type="Proteomes" id="UP000030528"/>
    </source>
</evidence>
<dbReference type="Gene3D" id="1.10.287.1260">
    <property type="match status" value="1"/>
</dbReference>
<evidence type="ECO:0000256" key="4">
    <source>
        <dbReference type="ARBA" id="ARBA00022692"/>
    </source>
</evidence>
<evidence type="ECO:0000256" key="7">
    <source>
        <dbReference type="ARBA" id="ARBA00059688"/>
    </source>
</evidence>
<dbReference type="InterPro" id="IPR006685">
    <property type="entry name" value="MscS_channel_2nd"/>
</dbReference>
<comment type="function">
    <text evidence="7">May play a role in resistance to osmotic downshock.</text>
</comment>
<feature type="domain" description="Mechanosensitive ion channel MscS" evidence="9">
    <location>
        <begin position="113"/>
        <end position="177"/>
    </location>
</feature>
<dbReference type="Gene3D" id="2.30.30.60">
    <property type="match status" value="1"/>
</dbReference>
<feature type="domain" description="Mechanosensitive ion channel transmembrane helices 2/3" evidence="11">
    <location>
        <begin position="71"/>
        <end position="111"/>
    </location>
</feature>
<name>A0A0A5I6W4_9BACI</name>
<dbReference type="InterPro" id="IPR023408">
    <property type="entry name" value="MscS_beta-dom_sf"/>
</dbReference>
<dbReference type="FunFam" id="3.30.70.100:FF:000018">
    <property type="entry name" value="MscS mechanosensitive ion channel"/>
    <property type="match status" value="1"/>
</dbReference>
<dbReference type="AlphaFoldDB" id="A0A0A5I6W4"/>
<keyword evidence="6 8" id="KW-0472">Membrane</keyword>
<evidence type="ECO:0000256" key="8">
    <source>
        <dbReference type="SAM" id="Phobius"/>
    </source>
</evidence>
<dbReference type="GO" id="GO:0008381">
    <property type="term" value="F:mechanosensitive monoatomic ion channel activity"/>
    <property type="evidence" value="ECO:0007669"/>
    <property type="project" value="InterPro"/>
</dbReference>
<organism evidence="12 13">
    <name type="scientific">Pontibacillus halophilus JSM 076056 = DSM 19796</name>
    <dbReference type="NCBI Taxonomy" id="1385510"/>
    <lineage>
        <taxon>Bacteria</taxon>
        <taxon>Bacillati</taxon>
        <taxon>Bacillota</taxon>
        <taxon>Bacilli</taxon>
        <taxon>Bacillales</taxon>
        <taxon>Bacillaceae</taxon>
        <taxon>Pontibacillus</taxon>
    </lineage>
</organism>
<dbReference type="Pfam" id="PF21082">
    <property type="entry name" value="MS_channel_3rd"/>
    <property type="match status" value="1"/>
</dbReference>
<evidence type="ECO:0000259" key="10">
    <source>
        <dbReference type="Pfam" id="PF21082"/>
    </source>
</evidence>
<dbReference type="EMBL" id="AVPE01000009">
    <property type="protein sequence ID" value="KGX91567.1"/>
    <property type="molecule type" value="Genomic_DNA"/>
</dbReference>
<dbReference type="Pfam" id="PF21088">
    <property type="entry name" value="MS_channel_1st"/>
    <property type="match status" value="1"/>
</dbReference>
<dbReference type="InterPro" id="IPR049142">
    <property type="entry name" value="MS_channel_1st"/>
</dbReference>
<evidence type="ECO:0000259" key="9">
    <source>
        <dbReference type="Pfam" id="PF00924"/>
    </source>
</evidence>
<evidence type="ECO:0000256" key="5">
    <source>
        <dbReference type="ARBA" id="ARBA00022989"/>
    </source>
</evidence>
<protein>
    <submittedName>
        <fullName evidence="12">Mechanosensitive ion channel protein</fullName>
    </submittedName>
</protein>
<evidence type="ECO:0000259" key="11">
    <source>
        <dbReference type="Pfam" id="PF21088"/>
    </source>
</evidence>
<evidence type="ECO:0000256" key="3">
    <source>
        <dbReference type="ARBA" id="ARBA00022475"/>
    </source>
</evidence>
<evidence type="ECO:0000256" key="1">
    <source>
        <dbReference type="ARBA" id="ARBA00004651"/>
    </source>
</evidence>